<protein>
    <submittedName>
        <fullName evidence="1">Uncharacterized protein</fullName>
    </submittedName>
</protein>
<accession>A0A830ZWJ7</accession>
<sequence>MAFFIALSGMPAGDSGENVACYAYRSLHLTCNQMECEDERATADRANS</sequence>
<dbReference type="Proteomes" id="UP000013111">
    <property type="component" value="Unassembled WGS sequence"/>
</dbReference>
<name>A0A830ZWJ7_ERWAM</name>
<dbReference type="AlphaFoldDB" id="A0A830ZWJ7"/>
<evidence type="ECO:0000313" key="2">
    <source>
        <dbReference type="Proteomes" id="UP000013111"/>
    </source>
</evidence>
<proteinExistence type="predicted"/>
<reference evidence="1 2" key="2">
    <citation type="submission" date="2013-04" db="EMBL/GenBank/DDBJ databases">
        <title>Comparative genomics of 12 strains of Erwinia amylovora identifies a pan-genome with a large conserved core and provides insights into host specificity.</title>
        <authorList>
            <person name="Mann R.A."/>
            <person name="Smits T.H.M."/>
            <person name="Buehlmann A."/>
            <person name="Blom J."/>
            <person name="Goesmann A."/>
            <person name="Frey J.E."/>
            <person name="Plummer K.M."/>
            <person name="Beer S.V."/>
            <person name="Luck J."/>
            <person name="Duffy B."/>
            <person name="Rodoni B."/>
        </authorList>
    </citation>
    <scope>NUCLEOTIDE SEQUENCE [LARGE SCALE GENOMIC DNA]</scope>
    <source>
        <strain evidence="2">CFBP 1232</strain>
    </source>
</reference>
<evidence type="ECO:0000313" key="1">
    <source>
        <dbReference type="EMBL" id="CCO92362.1"/>
    </source>
</evidence>
<organism evidence="1 2">
    <name type="scientific">Erwinia amylovora NBRC 12687 = CFBP 1232</name>
    <dbReference type="NCBI Taxonomy" id="1219359"/>
    <lineage>
        <taxon>Bacteria</taxon>
        <taxon>Pseudomonadati</taxon>
        <taxon>Pseudomonadota</taxon>
        <taxon>Gammaproteobacteria</taxon>
        <taxon>Enterobacterales</taxon>
        <taxon>Erwiniaceae</taxon>
        <taxon>Erwinia</taxon>
    </lineage>
</organism>
<comment type="caution">
    <text evidence="1">The sequence shown here is derived from an EMBL/GenBank/DDBJ whole genome shotgun (WGS) entry which is preliminary data.</text>
</comment>
<dbReference type="EMBL" id="CAPB01000005">
    <property type="protein sequence ID" value="CCO92362.1"/>
    <property type="molecule type" value="Genomic_DNA"/>
</dbReference>
<reference evidence="1 2" key="1">
    <citation type="submission" date="2012-11" db="EMBL/GenBank/DDBJ databases">
        <authorList>
            <person name="Linke B."/>
        </authorList>
    </citation>
    <scope>NUCLEOTIDE SEQUENCE [LARGE SCALE GENOMIC DNA]</scope>
    <source>
        <strain evidence="2">CFBP 1232</strain>
    </source>
</reference>
<gene>
    <name evidence="1" type="ORF">BN437_0396</name>
</gene>